<dbReference type="PROSITE" id="PS51194">
    <property type="entry name" value="HELICASE_CTER"/>
    <property type="match status" value="1"/>
</dbReference>
<dbReference type="PROSITE" id="PS50089">
    <property type="entry name" value="ZF_RING_2"/>
    <property type="match status" value="1"/>
</dbReference>
<accession>A0A1Q2YHP5</accession>
<dbReference type="InterPro" id="IPR052583">
    <property type="entry name" value="ATP-helicase/E3_Ub-Ligase"/>
</dbReference>
<keyword evidence="6" id="KW-0067">ATP-binding</keyword>
<dbReference type="OrthoDB" id="5330228at2759"/>
<evidence type="ECO:0000313" key="12">
    <source>
        <dbReference type="Proteomes" id="UP000186136"/>
    </source>
</evidence>
<dbReference type="Pfam" id="PF00271">
    <property type="entry name" value="Helicase_C"/>
    <property type="match status" value="1"/>
</dbReference>
<evidence type="ECO:0000256" key="7">
    <source>
        <dbReference type="PROSITE-ProRule" id="PRU00175"/>
    </source>
</evidence>
<protein>
    <recommendedName>
        <fullName evidence="13">RING-type domain-containing protein</fullName>
    </recommendedName>
</protein>
<dbReference type="EMBL" id="BDGI01000097">
    <property type="protein sequence ID" value="GAV29067.1"/>
    <property type="molecule type" value="Genomic_DNA"/>
</dbReference>
<feature type="domain" description="Helicase C-terminal" evidence="10">
    <location>
        <begin position="940"/>
        <end position="1113"/>
    </location>
</feature>
<feature type="domain" description="RING-type" evidence="9">
    <location>
        <begin position="789"/>
        <end position="827"/>
    </location>
</feature>
<dbReference type="GO" id="GO:0008270">
    <property type="term" value="F:zinc ion binding"/>
    <property type="evidence" value="ECO:0007669"/>
    <property type="project" value="UniProtKB-KW"/>
</dbReference>
<dbReference type="GO" id="GO:0006974">
    <property type="term" value="P:DNA damage response"/>
    <property type="evidence" value="ECO:0007669"/>
    <property type="project" value="TreeGrafter"/>
</dbReference>
<keyword evidence="12" id="KW-1185">Reference proteome</keyword>
<dbReference type="InterPro" id="IPR038718">
    <property type="entry name" value="SNF2-like_sf"/>
</dbReference>
<dbReference type="Gene3D" id="3.40.50.300">
    <property type="entry name" value="P-loop containing nucleotide triphosphate hydrolases"/>
    <property type="match status" value="1"/>
</dbReference>
<dbReference type="SUPFAM" id="SSF52540">
    <property type="entry name" value="P-loop containing nucleoside triphosphate hydrolases"/>
    <property type="match status" value="2"/>
</dbReference>
<dbReference type="PROSITE" id="PS00518">
    <property type="entry name" value="ZF_RING_1"/>
    <property type="match status" value="1"/>
</dbReference>
<organism evidence="11 12">
    <name type="scientific">Pichia membranifaciens</name>
    <dbReference type="NCBI Taxonomy" id="4926"/>
    <lineage>
        <taxon>Eukaryota</taxon>
        <taxon>Fungi</taxon>
        <taxon>Dikarya</taxon>
        <taxon>Ascomycota</taxon>
        <taxon>Saccharomycotina</taxon>
        <taxon>Pichiomycetes</taxon>
        <taxon>Pichiales</taxon>
        <taxon>Pichiaceae</taxon>
        <taxon>Pichia</taxon>
    </lineage>
</organism>
<feature type="compositionally biased region" description="Basic and acidic residues" evidence="8">
    <location>
        <begin position="861"/>
        <end position="879"/>
    </location>
</feature>
<name>A0A1Q2YHP5_9ASCO</name>
<dbReference type="GO" id="GO:0061630">
    <property type="term" value="F:ubiquitin protein ligase activity"/>
    <property type="evidence" value="ECO:0007669"/>
    <property type="project" value="TreeGrafter"/>
</dbReference>
<evidence type="ECO:0000259" key="10">
    <source>
        <dbReference type="PROSITE" id="PS51194"/>
    </source>
</evidence>
<dbReference type="InterPro" id="IPR001841">
    <property type="entry name" value="Znf_RING"/>
</dbReference>
<dbReference type="GO" id="GO:0000209">
    <property type="term" value="P:protein polyubiquitination"/>
    <property type="evidence" value="ECO:0007669"/>
    <property type="project" value="TreeGrafter"/>
</dbReference>
<dbReference type="AlphaFoldDB" id="A0A1Q2YHP5"/>
<dbReference type="InterPro" id="IPR017907">
    <property type="entry name" value="Znf_RING_CS"/>
</dbReference>
<feature type="region of interest" description="Disordered" evidence="8">
    <location>
        <begin position="1105"/>
        <end position="1150"/>
    </location>
</feature>
<keyword evidence="2" id="KW-0547">Nucleotide-binding</keyword>
<dbReference type="InterPro" id="IPR013083">
    <property type="entry name" value="Znf_RING/FYVE/PHD"/>
</dbReference>
<evidence type="ECO:0008006" key="13">
    <source>
        <dbReference type="Google" id="ProtNLM"/>
    </source>
</evidence>
<sequence>MYKGISILEEYDDSLTPTMVADQLSSYDIVLTSYNTLARELSRAIFIPTSRPKRKSSSYDRIDYSSPLMLLEFYRLVLDEAQLASISISKVAHFSRIIPRIHTWCVSGTLIRKNLEDLHSLIMSQRLYPLDNLNIQQWNQLPRHFFDRLFSRMCLRHTKEMVGNQVRLPKQHRIMLRSPFSTIESDNYHDLFNRFLEQVGLNDNGEPVAEGFDLERSRMGMSVWCNKLRMACCHALLNGSQIRRNMALDNAAGGNIKSTKSKNKNDADIIIGTLSDVLSDLVNSNEAESHNCFFSYVKNYIKMGKIHEFLRDPAKSIEVFLSVIDVVSKKLSYYQQCYDAEIASDRRKNWTVRIRNLLEFLHQSYFMLASAHFQHYRPMKPLPKDFSELNESILGENKEEKTEDAEIVDPETLSEEEKKHYYLENEYYAKADEILNQLLEEPLKKTNEMITKLGKAFSKFSIYKVKELPSIKPIDDDDTFPVEIKSEKHEEYELPLICEYFEDLSSDMKNHATSLEISFVLNRSQEAMEQLNEQSTIINYWFKKLIEYQKIPVVKNDETDKTGEEYGLSLISQEESQAYIDQLQLILDDREKAINSTEDTLAYKSNSFKIQRVFNDSISSKTPLSLKLEKLRKYYIPQGTLNPRYSYRTAILELVGELQSYTPDSYKHIQLSELIAMLKTEMNKQMKNVKNMRVKLFDVLNDAFNSKVSYFKALQVRSDTLVNYTPEKIGVSPQYSALVELETVKKELDKDAGKLRSLNARLNYLKSLNSKRQTEGNQDENDNLKDDSCVICRYRILVGTLTPCGHKYCRECLTEWMKTKKVCPLCQKKLRADELYNFTYSRGGLKGDIVESLHDHKEEVAPVENKENETNGEGIKNEDDNINEDGNLADDDLDRLKLLQNRRLFEKDMDFVYQGLPTAQLREISNIGLKRNYGTKVDMIIRQAKYLVSKDPSVQILVFSQWNAFLLLLGRAMKYEGVQFRSWMNQKAAVSHEDGVGRTSRKGNNSNSKLNQDITDFKRDSSITCFLLNTIAQAAGLTFTNASHVFLCEPMVNLSFELQAVNRIHRIGQTKETSVWNFIIEGTIEESIAYLGTKKRIQAAKVRKSVMKTEEEQQGEDAESDKDETEEIDDDVLEAKELTKVNDTSRKDGEVIPDDDLWAAFFAARSVKVIGSVYTDK</sequence>
<gene>
    <name evidence="11" type="ORF">PMKS-002546</name>
</gene>
<dbReference type="SMART" id="SM00184">
    <property type="entry name" value="RING"/>
    <property type="match status" value="1"/>
</dbReference>
<dbReference type="CDD" id="cd18793">
    <property type="entry name" value="SF2_C_SNF"/>
    <property type="match status" value="1"/>
</dbReference>
<dbReference type="GO" id="GO:0005524">
    <property type="term" value="F:ATP binding"/>
    <property type="evidence" value="ECO:0007669"/>
    <property type="project" value="InterPro"/>
</dbReference>
<feature type="compositionally biased region" description="Basic and acidic residues" evidence="8">
    <location>
        <begin position="1133"/>
        <end position="1150"/>
    </location>
</feature>
<dbReference type="InterPro" id="IPR049730">
    <property type="entry name" value="SNF2/RAD54-like_C"/>
</dbReference>
<evidence type="ECO:0000313" key="11">
    <source>
        <dbReference type="EMBL" id="GAV29067.1"/>
    </source>
</evidence>
<dbReference type="PANTHER" id="PTHR45865:SF1">
    <property type="entry name" value="E3 UBIQUITIN-PROTEIN LIGASE SHPRH"/>
    <property type="match status" value="1"/>
</dbReference>
<dbReference type="InterPro" id="IPR001650">
    <property type="entry name" value="Helicase_C-like"/>
</dbReference>
<evidence type="ECO:0000256" key="4">
    <source>
        <dbReference type="ARBA" id="ARBA00022801"/>
    </source>
</evidence>
<dbReference type="Pfam" id="PF26021">
    <property type="entry name" value="Ferritin_C144_05"/>
    <property type="match status" value="1"/>
</dbReference>
<keyword evidence="1" id="KW-0479">Metal-binding</keyword>
<dbReference type="SUPFAM" id="SSF57850">
    <property type="entry name" value="RING/U-box"/>
    <property type="match status" value="1"/>
</dbReference>
<dbReference type="PANTHER" id="PTHR45865">
    <property type="entry name" value="E3 UBIQUITIN-PROTEIN LIGASE SHPRH FAMILY MEMBER"/>
    <property type="match status" value="1"/>
</dbReference>
<dbReference type="InterPro" id="IPR059033">
    <property type="entry name" value="C144_05_dom"/>
</dbReference>
<keyword evidence="4" id="KW-0378">Hydrolase</keyword>
<reference evidence="11 12" key="1">
    <citation type="submission" date="2016-08" db="EMBL/GenBank/DDBJ databases">
        <title>Whole genome shotgun sequence of Pichia membranifaciens KS47-1.</title>
        <authorList>
            <person name="Konishi M."/>
            <person name="Ishida M."/>
            <person name="Arakawa T."/>
            <person name="Kato Y."/>
            <person name="Horiuchi J."/>
        </authorList>
    </citation>
    <scope>NUCLEOTIDE SEQUENCE [LARGE SCALE GENOMIC DNA]</scope>
    <source>
        <strain evidence="11 12">KS47-1</strain>
    </source>
</reference>
<dbReference type="GO" id="GO:0016787">
    <property type="term" value="F:hydrolase activity"/>
    <property type="evidence" value="ECO:0007669"/>
    <property type="project" value="UniProtKB-KW"/>
</dbReference>
<dbReference type="InterPro" id="IPR000330">
    <property type="entry name" value="SNF2_N"/>
</dbReference>
<evidence type="ECO:0000256" key="8">
    <source>
        <dbReference type="SAM" id="MobiDB-lite"/>
    </source>
</evidence>
<evidence type="ECO:0000256" key="5">
    <source>
        <dbReference type="ARBA" id="ARBA00022833"/>
    </source>
</evidence>
<feature type="region of interest" description="Disordered" evidence="8">
    <location>
        <begin position="861"/>
        <end position="887"/>
    </location>
</feature>
<keyword evidence="5" id="KW-0862">Zinc</keyword>
<dbReference type="Gene3D" id="3.40.50.10810">
    <property type="entry name" value="Tandem AAA-ATPase domain"/>
    <property type="match status" value="1"/>
</dbReference>
<comment type="caution">
    <text evidence="11">The sequence shown here is derived from an EMBL/GenBank/DDBJ whole genome shotgun (WGS) entry which is preliminary data.</text>
</comment>
<evidence type="ECO:0000256" key="3">
    <source>
        <dbReference type="ARBA" id="ARBA00022771"/>
    </source>
</evidence>
<evidence type="ECO:0000259" key="9">
    <source>
        <dbReference type="PROSITE" id="PS50089"/>
    </source>
</evidence>
<dbReference type="Gene3D" id="3.30.40.10">
    <property type="entry name" value="Zinc/RING finger domain, C3HC4 (zinc finger)"/>
    <property type="match status" value="1"/>
</dbReference>
<dbReference type="GO" id="GO:0005634">
    <property type="term" value="C:nucleus"/>
    <property type="evidence" value="ECO:0007669"/>
    <property type="project" value="TreeGrafter"/>
</dbReference>
<evidence type="ECO:0000256" key="2">
    <source>
        <dbReference type="ARBA" id="ARBA00022741"/>
    </source>
</evidence>
<dbReference type="Pfam" id="PF00176">
    <property type="entry name" value="SNF2-rel_dom"/>
    <property type="match status" value="1"/>
</dbReference>
<dbReference type="InterPro" id="IPR027417">
    <property type="entry name" value="P-loop_NTPase"/>
</dbReference>
<evidence type="ECO:0000256" key="1">
    <source>
        <dbReference type="ARBA" id="ARBA00022723"/>
    </source>
</evidence>
<keyword evidence="3 7" id="KW-0863">Zinc-finger</keyword>
<proteinExistence type="predicted"/>
<dbReference type="Pfam" id="PF13639">
    <property type="entry name" value="zf-RING_2"/>
    <property type="match status" value="1"/>
</dbReference>
<feature type="compositionally biased region" description="Acidic residues" evidence="8">
    <location>
        <begin position="1112"/>
        <end position="1132"/>
    </location>
</feature>
<dbReference type="Proteomes" id="UP000186136">
    <property type="component" value="Unassembled WGS sequence"/>
</dbReference>
<evidence type="ECO:0000256" key="6">
    <source>
        <dbReference type="ARBA" id="ARBA00022840"/>
    </source>
</evidence>